<keyword evidence="2" id="KW-0472">Membrane</keyword>
<protein>
    <recommendedName>
        <fullName evidence="3">Signal transduction histidine kinase internal region domain-containing protein</fullName>
    </recommendedName>
</protein>
<gene>
    <name evidence="4" type="ORF">Ataiwa_18500</name>
</gene>
<reference evidence="4 5" key="1">
    <citation type="submission" date="2023-08" db="EMBL/GenBank/DDBJ databases">
        <title>Draft genome sequence of Algoriphagus taiwanensis.</title>
        <authorList>
            <person name="Takatani N."/>
            <person name="Hosokawa M."/>
            <person name="Sawabe T."/>
        </authorList>
    </citation>
    <scope>NUCLEOTIDE SEQUENCE [LARGE SCALE GENOMIC DNA]</scope>
    <source>
        <strain evidence="4 5">JCM 19755</strain>
    </source>
</reference>
<keyword evidence="1" id="KW-0802">TPR repeat</keyword>
<accession>A0ABQ6Q278</accession>
<evidence type="ECO:0000256" key="1">
    <source>
        <dbReference type="PROSITE-ProRule" id="PRU00339"/>
    </source>
</evidence>
<feature type="repeat" description="TPR" evidence="1">
    <location>
        <begin position="199"/>
        <end position="232"/>
    </location>
</feature>
<feature type="domain" description="Signal transduction histidine kinase internal region" evidence="3">
    <location>
        <begin position="484"/>
        <end position="561"/>
    </location>
</feature>
<dbReference type="SUPFAM" id="SSF48452">
    <property type="entry name" value="TPR-like"/>
    <property type="match status" value="2"/>
</dbReference>
<evidence type="ECO:0000259" key="3">
    <source>
        <dbReference type="Pfam" id="PF06580"/>
    </source>
</evidence>
<dbReference type="InterPro" id="IPR011990">
    <property type="entry name" value="TPR-like_helical_dom_sf"/>
</dbReference>
<comment type="caution">
    <text evidence="4">The sequence shown here is derived from an EMBL/GenBank/DDBJ whole genome shotgun (WGS) entry which is preliminary data.</text>
</comment>
<dbReference type="InterPro" id="IPR036890">
    <property type="entry name" value="HATPase_C_sf"/>
</dbReference>
<dbReference type="EMBL" id="BTPE01000005">
    <property type="protein sequence ID" value="GMQ33578.1"/>
    <property type="molecule type" value="Genomic_DNA"/>
</dbReference>
<evidence type="ECO:0000256" key="2">
    <source>
        <dbReference type="SAM" id="Phobius"/>
    </source>
</evidence>
<dbReference type="PANTHER" id="PTHR34220:SF7">
    <property type="entry name" value="SENSOR HISTIDINE KINASE YPDA"/>
    <property type="match status" value="1"/>
</dbReference>
<dbReference type="Proteomes" id="UP001307705">
    <property type="component" value="Unassembled WGS sequence"/>
</dbReference>
<organism evidence="4 5">
    <name type="scientific">Algoriphagus taiwanensis</name>
    <dbReference type="NCBI Taxonomy" id="1445656"/>
    <lineage>
        <taxon>Bacteria</taxon>
        <taxon>Pseudomonadati</taxon>
        <taxon>Bacteroidota</taxon>
        <taxon>Cytophagia</taxon>
        <taxon>Cytophagales</taxon>
        <taxon>Cyclobacteriaceae</taxon>
        <taxon>Algoriphagus</taxon>
    </lineage>
</organism>
<dbReference type="SUPFAM" id="SSF55874">
    <property type="entry name" value="ATPase domain of HSP90 chaperone/DNA topoisomerase II/histidine kinase"/>
    <property type="match status" value="1"/>
</dbReference>
<dbReference type="InterPro" id="IPR010559">
    <property type="entry name" value="Sig_transdc_His_kin_internal"/>
</dbReference>
<sequence length="687" mass="78036">MKPFFFLFALIFFQAETWAQSAIDSLRRELSKTSASDTQRVHLLNELAWEWAGSNPQIGLLYADSAFFLAEELQFESGKIAALNRKGVNHWYSGQDSLAIEAYEIVLDFHLNNQNRKGQATTINNIALLHYNQNDFKKALESHHQATEIFEELGLRKNLINSLSNEGVVFLALADYPNAKSLFLKALAQTQDEDSWEKGNLYNNLGLVEKNLGNYPKAEEYYQKSLELYQKTGNLSSVAGIFGNLSAIKQLQNQPKEAASYIQHALELNKEIGNPRKIASDLTNLGTLRSSQGEYREAKLALDSARMIYESVEEKLSLSLVLLQLAQLGDKLGDSPEKGYLLEKTALEKAQSAGSWDALQQAWLALSLRQEQLGEYQNSLASFRNYGLYKDSIFNQENEKKLLKAQLGYEYDQREKQITEVFQMEKSLLELERNQARLKAGLLLFGIVTVFGIGILVFFLLKRQSKIRQKELEASFRAQMVELELKALRAQMNPHFIFNALGSISNFLLKNQPEEADRYLTKFSRLIRRILEYSEKREITLTQELEILEDYLALETLRMGKPVDFRLNNPENLDLQKIAIPPLLLQPLVENSLWHGIANSPNPGEIVLDISSEKNSLILTLKDNGSGKDDVVTLPYKSTSMGLSLVRNRLDQLGGRKEGEKQSLFYQKREDGFEVKLRIANSLALNV</sequence>
<proteinExistence type="predicted"/>
<dbReference type="PANTHER" id="PTHR34220">
    <property type="entry name" value="SENSOR HISTIDINE KINASE YPDA"/>
    <property type="match status" value="1"/>
</dbReference>
<dbReference type="Gene3D" id="3.30.565.10">
    <property type="entry name" value="Histidine kinase-like ATPase, C-terminal domain"/>
    <property type="match status" value="1"/>
</dbReference>
<name>A0ABQ6Q278_9BACT</name>
<dbReference type="InterPro" id="IPR050640">
    <property type="entry name" value="Bact_2-comp_sensor_kinase"/>
</dbReference>
<dbReference type="SMART" id="SM00028">
    <property type="entry name" value="TPR"/>
    <property type="match status" value="6"/>
</dbReference>
<dbReference type="PROSITE" id="PS50005">
    <property type="entry name" value="TPR"/>
    <property type="match status" value="1"/>
</dbReference>
<evidence type="ECO:0000313" key="5">
    <source>
        <dbReference type="Proteomes" id="UP001307705"/>
    </source>
</evidence>
<keyword evidence="2" id="KW-1133">Transmembrane helix</keyword>
<keyword evidence="5" id="KW-1185">Reference proteome</keyword>
<dbReference type="Pfam" id="PF06580">
    <property type="entry name" value="His_kinase"/>
    <property type="match status" value="1"/>
</dbReference>
<dbReference type="Gene3D" id="1.25.40.10">
    <property type="entry name" value="Tetratricopeptide repeat domain"/>
    <property type="match status" value="2"/>
</dbReference>
<dbReference type="InterPro" id="IPR019734">
    <property type="entry name" value="TPR_rpt"/>
</dbReference>
<feature type="transmembrane region" description="Helical" evidence="2">
    <location>
        <begin position="440"/>
        <end position="461"/>
    </location>
</feature>
<evidence type="ECO:0000313" key="4">
    <source>
        <dbReference type="EMBL" id="GMQ33578.1"/>
    </source>
</evidence>
<dbReference type="RefSeq" id="WP_338228379.1">
    <property type="nucleotide sequence ID" value="NZ_BTPE01000005.1"/>
</dbReference>
<dbReference type="Pfam" id="PF13424">
    <property type="entry name" value="TPR_12"/>
    <property type="match status" value="2"/>
</dbReference>
<keyword evidence="2" id="KW-0812">Transmembrane</keyword>